<proteinExistence type="predicted"/>
<evidence type="ECO:0000313" key="2">
    <source>
        <dbReference type="EMBL" id="KAG7096136.1"/>
    </source>
</evidence>
<keyword evidence="3" id="KW-1185">Reference proteome</keyword>
<organism evidence="2 3">
    <name type="scientific">Marasmius oreades</name>
    <name type="common">fairy-ring Marasmius</name>
    <dbReference type="NCBI Taxonomy" id="181124"/>
    <lineage>
        <taxon>Eukaryota</taxon>
        <taxon>Fungi</taxon>
        <taxon>Dikarya</taxon>
        <taxon>Basidiomycota</taxon>
        <taxon>Agaricomycotina</taxon>
        <taxon>Agaricomycetes</taxon>
        <taxon>Agaricomycetidae</taxon>
        <taxon>Agaricales</taxon>
        <taxon>Marasmiineae</taxon>
        <taxon>Marasmiaceae</taxon>
        <taxon>Marasmius</taxon>
    </lineage>
</organism>
<name>A0A9P7UWV5_9AGAR</name>
<reference evidence="2" key="1">
    <citation type="journal article" date="2021" name="Genome Biol. Evol.">
        <title>The assembled and annotated genome of the fairy-ring fungus Marasmius oreades.</title>
        <authorList>
            <person name="Hiltunen M."/>
            <person name="Ament-Velasquez S.L."/>
            <person name="Johannesson H."/>
        </authorList>
    </citation>
    <scope>NUCLEOTIDE SEQUENCE</scope>
    <source>
        <strain evidence="2">03SP1</strain>
    </source>
</reference>
<dbReference type="GeneID" id="66075886"/>
<evidence type="ECO:0000313" key="3">
    <source>
        <dbReference type="Proteomes" id="UP001049176"/>
    </source>
</evidence>
<gene>
    <name evidence="2" type="ORF">E1B28_006810</name>
</gene>
<feature type="compositionally biased region" description="Acidic residues" evidence="1">
    <location>
        <begin position="90"/>
        <end position="107"/>
    </location>
</feature>
<feature type="compositionally biased region" description="Low complexity" evidence="1">
    <location>
        <begin position="119"/>
        <end position="135"/>
    </location>
</feature>
<dbReference type="EMBL" id="CM032183">
    <property type="protein sequence ID" value="KAG7096136.1"/>
    <property type="molecule type" value="Genomic_DNA"/>
</dbReference>
<comment type="caution">
    <text evidence="2">The sequence shown here is derived from an EMBL/GenBank/DDBJ whole genome shotgun (WGS) entry which is preliminary data.</text>
</comment>
<dbReference type="AlphaFoldDB" id="A0A9P7UWV5"/>
<feature type="compositionally biased region" description="Polar residues" evidence="1">
    <location>
        <begin position="151"/>
        <end position="168"/>
    </location>
</feature>
<feature type="region of interest" description="Disordered" evidence="1">
    <location>
        <begin position="86"/>
        <end position="218"/>
    </location>
</feature>
<evidence type="ECO:0000256" key="1">
    <source>
        <dbReference type="SAM" id="MobiDB-lite"/>
    </source>
</evidence>
<accession>A0A9P7UWV5</accession>
<dbReference type="Proteomes" id="UP001049176">
    <property type="component" value="Chromosome 3"/>
</dbReference>
<dbReference type="RefSeq" id="XP_043012606.1">
    <property type="nucleotide sequence ID" value="XM_043151510.1"/>
</dbReference>
<feature type="region of interest" description="Disordered" evidence="1">
    <location>
        <begin position="444"/>
        <end position="475"/>
    </location>
</feature>
<protein>
    <submittedName>
        <fullName evidence="2">Uncharacterized protein</fullName>
    </submittedName>
</protein>
<feature type="compositionally biased region" description="Basic and acidic residues" evidence="1">
    <location>
        <begin position="108"/>
        <end position="118"/>
    </location>
</feature>
<dbReference type="KEGG" id="more:E1B28_006810"/>
<sequence>MGVTVTLYSPTSKGRLDVSCVTANVPESVSHAQDTQQFDAVRDGKMKRLFLILHPKFFVLFLGFSICLSNTNLHGLAKEVIKSRKYTPNGEEDSEDSDSEDSEDSDNDSAHHEPDSAKFTKASKSSSTSSASPTLSVPPPSKSHLPASQLLLASNGSSAVTQSGSSHVEGSHASDKSTNNESPNIAFDSGSPLPLSAQSSLPSGSTNQLAQPTSSSWSTWKANAGTVDQNWNHGHMRVDSVTINSGVTDRGLVSEGWGVNGGMNMEMDSGMGMGMNEVVDDDFMMMMMDMVGNVDDFELGIPTYNNLIGNNVSTFENFAQQPGQQQLQEQLQQSLRFTQKQNPSFCGPSSINCSSNILNATFMPSSSTTSTLDVLSGDCSPVPNGCSNSIPIVSHNTSLSPRLPPIDLLPIEPTLPPLDFSHANPTLQDSGSPELPILTSASTTVLATPSEPPARAASIKGDDTSTPKKTARPRI</sequence>
<feature type="compositionally biased region" description="Low complexity" evidence="1">
    <location>
        <begin position="189"/>
        <end position="205"/>
    </location>
</feature>
<feature type="compositionally biased region" description="Polar residues" evidence="1">
    <location>
        <begin position="206"/>
        <end position="218"/>
    </location>
</feature>